<keyword evidence="2" id="KW-0732">Signal</keyword>
<evidence type="ECO:0000256" key="1">
    <source>
        <dbReference type="SAM" id="MobiDB-lite"/>
    </source>
</evidence>
<protein>
    <recommendedName>
        <fullName evidence="4">Secreted protein</fullName>
    </recommendedName>
</protein>
<evidence type="ECO:0000313" key="3">
    <source>
        <dbReference type="EMBL" id="JAD61163.1"/>
    </source>
</evidence>
<reference evidence="3" key="1">
    <citation type="submission" date="2014-09" db="EMBL/GenBank/DDBJ databases">
        <authorList>
            <person name="Magalhaes I.L.F."/>
            <person name="Oliveira U."/>
            <person name="Santos F.R."/>
            <person name="Vidigal T.H.D.A."/>
            <person name="Brescovit A.D."/>
            <person name="Santos A.J."/>
        </authorList>
    </citation>
    <scope>NUCLEOTIDE SEQUENCE</scope>
    <source>
        <tissue evidence="3">Shoot tissue taken approximately 20 cm above the soil surface</tissue>
    </source>
</reference>
<organism evidence="3">
    <name type="scientific">Arundo donax</name>
    <name type="common">Giant reed</name>
    <name type="synonym">Donax arundinaceus</name>
    <dbReference type="NCBI Taxonomy" id="35708"/>
    <lineage>
        <taxon>Eukaryota</taxon>
        <taxon>Viridiplantae</taxon>
        <taxon>Streptophyta</taxon>
        <taxon>Embryophyta</taxon>
        <taxon>Tracheophyta</taxon>
        <taxon>Spermatophyta</taxon>
        <taxon>Magnoliopsida</taxon>
        <taxon>Liliopsida</taxon>
        <taxon>Poales</taxon>
        <taxon>Poaceae</taxon>
        <taxon>PACMAD clade</taxon>
        <taxon>Arundinoideae</taxon>
        <taxon>Arundineae</taxon>
        <taxon>Arundo</taxon>
    </lineage>
</organism>
<feature type="region of interest" description="Disordered" evidence="1">
    <location>
        <begin position="40"/>
        <end position="73"/>
    </location>
</feature>
<reference evidence="3" key="2">
    <citation type="journal article" date="2015" name="Data Brief">
        <title>Shoot transcriptome of the giant reed, Arundo donax.</title>
        <authorList>
            <person name="Barrero R.A."/>
            <person name="Guerrero F.D."/>
            <person name="Moolhuijzen P."/>
            <person name="Goolsby J.A."/>
            <person name="Tidwell J."/>
            <person name="Bellgard S.E."/>
            <person name="Bellgard M.I."/>
        </authorList>
    </citation>
    <scope>NUCLEOTIDE SEQUENCE</scope>
    <source>
        <tissue evidence="3">Shoot tissue taken approximately 20 cm above the soil surface</tissue>
    </source>
</reference>
<sequence>MILSSLCCMSTVLLYADHTIQQGRTGKAYACTATNNTRPLGSHGKAGKKNEKNKWNTKHTGGRTCTSVETPTI</sequence>
<feature type="compositionally biased region" description="Polar residues" evidence="1">
    <location>
        <begin position="63"/>
        <end position="73"/>
    </location>
</feature>
<proteinExistence type="predicted"/>
<dbReference type="AlphaFoldDB" id="A0A0A9BGB1"/>
<feature type="signal peptide" evidence="2">
    <location>
        <begin position="1"/>
        <end position="16"/>
    </location>
</feature>
<name>A0A0A9BGB1_ARUDO</name>
<feature type="chain" id="PRO_5002042885" description="Secreted protein" evidence="2">
    <location>
        <begin position="17"/>
        <end position="73"/>
    </location>
</feature>
<dbReference type="EMBL" id="GBRH01236732">
    <property type="protein sequence ID" value="JAD61163.1"/>
    <property type="molecule type" value="Transcribed_RNA"/>
</dbReference>
<evidence type="ECO:0000256" key="2">
    <source>
        <dbReference type="SAM" id="SignalP"/>
    </source>
</evidence>
<evidence type="ECO:0008006" key="4">
    <source>
        <dbReference type="Google" id="ProtNLM"/>
    </source>
</evidence>
<accession>A0A0A9BGB1</accession>